<sequence>MKFLSWESLILSFELRENSLKVIQKNSFEFALEIIRLYRKLQAQ</sequence>
<evidence type="ECO:0000313" key="1">
    <source>
        <dbReference type="EMBL" id="CAA9590845.1"/>
    </source>
</evidence>
<accession>A0A6N3IPL0</accession>
<dbReference type="AlphaFoldDB" id="A0A6N3IPL0"/>
<proteinExistence type="predicted"/>
<reference evidence="1" key="1">
    <citation type="submission" date="2020-02" db="EMBL/GenBank/DDBJ databases">
        <authorList>
            <person name="Meier V. D."/>
        </authorList>
    </citation>
    <scope>NUCLEOTIDE SEQUENCE</scope>
    <source>
        <strain evidence="1">AVDCRST_MAG81</strain>
    </source>
</reference>
<protein>
    <submittedName>
        <fullName evidence="1">Uncharacterized protein</fullName>
    </submittedName>
</protein>
<gene>
    <name evidence="1" type="ORF">AVDCRST_MAG81-5318</name>
</gene>
<organism evidence="1">
    <name type="scientific">uncultured Synechococcales cyanobacterium</name>
    <dbReference type="NCBI Taxonomy" id="1936017"/>
    <lineage>
        <taxon>Bacteria</taxon>
        <taxon>Bacillati</taxon>
        <taxon>Cyanobacteriota</taxon>
        <taxon>Cyanophyceae</taxon>
        <taxon>Synechococcales</taxon>
        <taxon>environmental samples</taxon>
    </lineage>
</organism>
<dbReference type="EMBL" id="CADCWO010000273">
    <property type="protein sequence ID" value="CAA9590845.1"/>
    <property type="molecule type" value="Genomic_DNA"/>
</dbReference>
<name>A0A6N3IPL0_9CYAN</name>